<feature type="region of interest" description="Disordered" evidence="6">
    <location>
        <begin position="75"/>
        <end position="113"/>
    </location>
</feature>
<feature type="active site" description="Charge relay system" evidence="5">
    <location>
        <position position="510"/>
    </location>
</feature>
<dbReference type="Proteomes" id="UP001589870">
    <property type="component" value="Unassembled WGS sequence"/>
</dbReference>
<feature type="region of interest" description="Disordered" evidence="6">
    <location>
        <begin position="1"/>
        <end position="31"/>
    </location>
</feature>
<dbReference type="PROSITE" id="PS00138">
    <property type="entry name" value="SUBTILASE_SER"/>
    <property type="match status" value="1"/>
</dbReference>
<protein>
    <submittedName>
        <fullName evidence="8">S8 family serine peptidase</fullName>
    </submittedName>
</protein>
<proteinExistence type="inferred from homology"/>
<evidence type="ECO:0000313" key="8">
    <source>
        <dbReference type="EMBL" id="MFC0861540.1"/>
    </source>
</evidence>
<keyword evidence="9" id="KW-1185">Reference proteome</keyword>
<feature type="compositionally biased region" description="Gly residues" evidence="6">
    <location>
        <begin position="697"/>
        <end position="708"/>
    </location>
</feature>
<evidence type="ECO:0000256" key="6">
    <source>
        <dbReference type="SAM" id="MobiDB-lite"/>
    </source>
</evidence>
<dbReference type="Pfam" id="PF00082">
    <property type="entry name" value="Peptidase_S8"/>
    <property type="match status" value="1"/>
</dbReference>
<name>A0ABV6TZC1_9ACTN</name>
<dbReference type="InterPro" id="IPR022398">
    <property type="entry name" value="Peptidase_S8_His-AS"/>
</dbReference>
<dbReference type="SUPFAM" id="SSF52743">
    <property type="entry name" value="Subtilisin-like"/>
    <property type="match status" value="1"/>
</dbReference>
<comment type="similarity">
    <text evidence="1 5">Belongs to the peptidase S8 family.</text>
</comment>
<feature type="compositionally biased region" description="Basic and acidic residues" evidence="6">
    <location>
        <begin position="1"/>
        <end position="12"/>
    </location>
</feature>
<dbReference type="InterPro" id="IPR015500">
    <property type="entry name" value="Peptidase_S8_subtilisin-rel"/>
</dbReference>
<keyword evidence="4 5" id="KW-0720">Serine protease</keyword>
<dbReference type="PANTHER" id="PTHR43806">
    <property type="entry name" value="PEPTIDASE S8"/>
    <property type="match status" value="1"/>
</dbReference>
<dbReference type="InterPro" id="IPR036852">
    <property type="entry name" value="Peptidase_S8/S53_dom_sf"/>
</dbReference>
<keyword evidence="2 5" id="KW-0645">Protease</keyword>
<gene>
    <name evidence="8" type="ORF">ACFHYQ_04430</name>
</gene>
<evidence type="ECO:0000256" key="5">
    <source>
        <dbReference type="PROSITE-ProRule" id="PRU01240"/>
    </source>
</evidence>
<feature type="compositionally biased region" description="Polar residues" evidence="6">
    <location>
        <begin position="730"/>
        <end position="740"/>
    </location>
</feature>
<dbReference type="InterPro" id="IPR050131">
    <property type="entry name" value="Peptidase_S8_subtilisin-like"/>
</dbReference>
<dbReference type="RefSeq" id="WP_394299771.1">
    <property type="nucleotide sequence ID" value="NZ_JBHMQT010000005.1"/>
</dbReference>
<dbReference type="PANTHER" id="PTHR43806:SF11">
    <property type="entry name" value="CEREVISIN-RELATED"/>
    <property type="match status" value="1"/>
</dbReference>
<evidence type="ECO:0000256" key="1">
    <source>
        <dbReference type="ARBA" id="ARBA00011073"/>
    </source>
</evidence>
<organism evidence="8 9">
    <name type="scientific">Sphaerimonospora cavernae</name>
    <dbReference type="NCBI Taxonomy" id="1740611"/>
    <lineage>
        <taxon>Bacteria</taxon>
        <taxon>Bacillati</taxon>
        <taxon>Actinomycetota</taxon>
        <taxon>Actinomycetes</taxon>
        <taxon>Streptosporangiales</taxon>
        <taxon>Streptosporangiaceae</taxon>
        <taxon>Sphaerimonospora</taxon>
    </lineage>
</organism>
<evidence type="ECO:0000259" key="7">
    <source>
        <dbReference type="Pfam" id="PF00082"/>
    </source>
</evidence>
<comment type="caution">
    <text evidence="8">The sequence shown here is derived from an EMBL/GenBank/DDBJ whole genome shotgun (WGS) entry which is preliminary data.</text>
</comment>
<feature type="compositionally biased region" description="Polar residues" evidence="6">
    <location>
        <begin position="13"/>
        <end position="26"/>
    </location>
</feature>
<dbReference type="InterPro" id="IPR000209">
    <property type="entry name" value="Peptidase_S8/S53_dom"/>
</dbReference>
<dbReference type="PROSITE" id="PS51892">
    <property type="entry name" value="SUBTILASE"/>
    <property type="match status" value="1"/>
</dbReference>
<dbReference type="PROSITE" id="PS00137">
    <property type="entry name" value="SUBTILASE_HIS"/>
    <property type="match status" value="1"/>
</dbReference>
<accession>A0ABV6TZC1</accession>
<reference evidence="8 9" key="1">
    <citation type="submission" date="2024-09" db="EMBL/GenBank/DDBJ databases">
        <authorList>
            <person name="Sun Q."/>
            <person name="Mori K."/>
        </authorList>
    </citation>
    <scope>NUCLEOTIDE SEQUENCE [LARGE SCALE GENOMIC DNA]</scope>
    <source>
        <strain evidence="8 9">TBRC 1851</strain>
    </source>
</reference>
<evidence type="ECO:0000256" key="2">
    <source>
        <dbReference type="ARBA" id="ARBA00022670"/>
    </source>
</evidence>
<evidence type="ECO:0000256" key="3">
    <source>
        <dbReference type="ARBA" id="ARBA00022801"/>
    </source>
</evidence>
<dbReference type="InterPro" id="IPR023828">
    <property type="entry name" value="Peptidase_S8_Ser-AS"/>
</dbReference>
<feature type="region of interest" description="Disordered" evidence="6">
    <location>
        <begin position="670"/>
        <end position="752"/>
    </location>
</feature>
<evidence type="ECO:0000256" key="4">
    <source>
        <dbReference type="ARBA" id="ARBA00022825"/>
    </source>
</evidence>
<dbReference type="Gene3D" id="3.40.50.200">
    <property type="entry name" value="Peptidase S8/S53 domain"/>
    <property type="match status" value="1"/>
</dbReference>
<evidence type="ECO:0000313" key="9">
    <source>
        <dbReference type="Proteomes" id="UP001589870"/>
    </source>
</evidence>
<feature type="domain" description="Peptidase S8/S53" evidence="7">
    <location>
        <begin position="296"/>
        <end position="530"/>
    </location>
</feature>
<dbReference type="PRINTS" id="PR00723">
    <property type="entry name" value="SUBTILISIN"/>
</dbReference>
<dbReference type="EMBL" id="JBHMQT010000005">
    <property type="protein sequence ID" value="MFC0861540.1"/>
    <property type="molecule type" value="Genomic_DNA"/>
</dbReference>
<feature type="active site" description="Charge relay system" evidence="5">
    <location>
        <position position="305"/>
    </location>
</feature>
<feature type="active site" description="Charge relay system" evidence="5">
    <location>
        <position position="340"/>
    </location>
</feature>
<sequence>MTSNDKPKDGSESRSPASSRGRQPTRQVPHVVEPRPMRYMVAALRQPYLSAMGVSATPLDADSLCELLENDPDVTVRRRLPGHPGSPGHTEPPGHRQGPVSVRTAPQGMVPQGMVPQGMVTAAPFPEILIVDMTAEHALELHMKYPQVLIERDRLLTYTEVPGPPRRRRTAAAVVPSGVESTFTFLVRDVGCKPVPGATVFVTGYGWPAQAVTGADGRASVTLAGETPESVVSVVVKPRSGHWSFHLDRPSLSTSRENLIELVRLSDTFEDFPGHRLFGWGQQAMNLDRLPPTFRGAGVKVAIIDSGAAIDHPDLLNRISGGVDLTERKPDGWAVDTAYHGSHCAGIIAGADDGQGVVGFAVEAEVHACKIFPGGRFSELIEALDYCIKQRIDVVNLSLGSRQPSQLVAAKIAQAREAGVACVVAAGNDGGPVGFPGNLPTVLTVAAIGRAGTFPSGTAHAAEITDPCTAEGYFSPRFTCHGPEVDVCAPGVAVLSAVPSGDYAAWDGTSMAVPHVTGLAALVLAHHPDLCDGYGTRDARRVERLFQIIKSSCLPLDLGDPGRTGAGLPNALLALSPALALIAPEFTDIPAADIRVLLDRLTTEMAWAGLLVPGPVDPDAVGAAPGGPMPGVPMPGGMEVGGVGPAMPGGLEFADGAAVAAGIAGEPAAAETGLTGQPGTVAQPGVTQGDVVPGGVAQPGGRGRGMTGKGRAVKARGAGAGDAGGDPVHTNGTTPGQSALNRPVAAGAPPAGPVPGAGPVPPVFVVGAPGGFAPVNGGGSVVLPAFSWLTEEMRAAGLLTGQVTRLFG</sequence>
<keyword evidence="3 5" id="KW-0378">Hydrolase</keyword>